<dbReference type="Proteomes" id="UP001077662">
    <property type="component" value="Unassembled WGS sequence"/>
</dbReference>
<feature type="transmembrane region" description="Helical" evidence="1">
    <location>
        <begin position="65"/>
        <end position="86"/>
    </location>
</feature>
<reference evidence="3 4" key="1">
    <citation type="submission" date="2018-02" db="EMBL/GenBank/DDBJ databases">
        <title>Comparative analysis of genomes of three Brevibacillus laterosporus strains producers of potent antimicrobials isolated from silage.</title>
        <authorList>
            <person name="Kojic M."/>
            <person name="Miljkovic M."/>
            <person name="Studholme D."/>
            <person name="Filipic B."/>
        </authorList>
    </citation>
    <scope>NUCLEOTIDE SEQUENCE [LARGE SCALE GENOMIC DNA]</scope>
    <source>
        <strain evidence="3 4">BGSP11</strain>
    </source>
</reference>
<protein>
    <submittedName>
        <fullName evidence="2">Uncharacterized protein</fullName>
    </submittedName>
</protein>
<dbReference type="EMBL" id="JAPTNE010000002">
    <property type="protein sequence ID" value="MCZ0805605.1"/>
    <property type="molecule type" value="Genomic_DNA"/>
</dbReference>
<reference evidence="2" key="2">
    <citation type="submission" date="2022-09" db="EMBL/GenBank/DDBJ databases">
        <title>Genome analysis and characterization of larvicidal activity of Brevibacillus strains.</title>
        <authorList>
            <person name="Patrusheva E.V."/>
            <person name="Izotova A.O."/>
            <person name="Toshchakov S.V."/>
            <person name="Sineoky S.P."/>
        </authorList>
    </citation>
    <scope>NUCLEOTIDE SEQUENCE</scope>
    <source>
        <strain evidence="2">VKPM_B-13247</strain>
    </source>
</reference>
<sequence>MENRYIQYLCRGVVGLFAVPVLSVFSIGMCICSFVSVIGGVLYIVGIDIHLSIWKFGQVSQLSSFFISVMFGGILLLIAFGSWRLLQVSCHYVKKG</sequence>
<name>A0AAP3GAJ6_BRELA</name>
<keyword evidence="1" id="KW-1133">Transmembrane helix</keyword>
<dbReference type="RefSeq" id="WP_104033105.1">
    <property type="nucleotide sequence ID" value="NZ_JAPTNE010000002.1"/>
</dbReference>
<feature type="transmembrane region" description="Helical" evidence="1">
    <location>
        <begin position="12"/>
        <end position="45"/>
    </location>
</feature>
<evidence type="ECO:0000313" key="2">
    <source>
        <dbReference type="EMBL" id="MCZ0805605.1"/>
    </source>
</evidence>
<evidence type="ECO:0000313" key="3">
    <source>
        <dbReference type="EMBL" id="PPA93128.1"/>
    </source>
</evidence>
<gene>
    <name evidence="3" type="ORF">C4A77_20380</name>
    <name evidence="2" type="ORF">O0554_01545</name>
</gene>
<proteinExistence type="predicted"/>
<evidence type="ECO:0000313" key="4">
    <source>
        <dbReference type="Proteomes" id="UP000239759"/>
    </source>
</evidence>
<accession>A0AAP3GAJ6</accession>
<keyword evidence="1" id="KW-0812">Transmembrane</keyword>
<dbReference type="Proteomes" id="UP000239759">
    <property type="component" value="Unassembled WGS sequence"/>
</dbReference>
<comment type="caution">
    <text evidence="2">The sequence shown here is derived from an EMBL/GenBank/DDBJ whole genome shotgun (WGS) entry which is preliminary data.</text>
</comment>
<organism evidence="2 5">
    <name type="scientific">Brevibacillus laterosporus</name>
    <name type="common">Bacillus laterosporus</name>
    <dbReference type="NCBI Taxonomy" id="1465"/>
    <lineage>
        <taxon>Bacteria</taxon>
        <taxon>Bacillati</taxon>
        <taxon>Bacillota</taxon>
        <taxon>Bacilli</taxon>
        <taxon>Bacillales</taxon>
        <taxon>Paenibacillaceae</taxon>
        <taxon>Brevibacillus</taxon>
    </lineage>
</organism>
<evidence type="ECO:0000256" key="1">
    <source>
        <dbReference type="SAM" id="Phobius"/>
    </source>
</evidence>
<dbReference type="EMBL" id="PRKQ01000031">
    <property type="protein sequence ID" value="PPA93128.1"/>
    <property type="molecule type" value="Genomic_DNA"/>
</dbReference>
<keyword evidence="1" id="KW-0472">Membrane</keyword>
<evidence type="ECO:0000313" key="5">
    <source>
        <dbReference type="Proteomes" id="UP001077662"/>
    </source>
</evidence>
<dbReference type="AlphaFoldDB" id="A0AAP3GAJ6"/>